<evidence type="ECO:0000259" key="14">
    <source>
        <dbReference type="Pfam" id="PF20653"/>
    </source>
</evidence>
<dbReference type="HOGENOM" id="CLU_011361_3_0_1"/>
<comment type="function">
    <text evidence="1 11">Required for normal Golgi function.</text>
</comment>
<dbReference type="Pfam" id="PF20653">
    <property type="entry name" value="COG6_C"/>
    <property type="match status" value="1"/>
</dbReference>
<organism evidence="15 16">
    <name type="scientific">Ciona intestinalis</name>
    <name type="common">Transparent sea squirt</name>
    <name type="synonym">Ascidia intestinalis</name>
    <dbReference type="NCBI Taxonomy" id="7719"/>
    <lineage>
        <taxon>Eukaryota</taxon>
        <taxon>Metazoa</taxon>
        <taxon>Chordata</taxon>
        <taxon>Tunicata</taxon>
        <taxon>Ascidiacea</taxon>
        <taxon>Phlebobranchia</taxon>
        <taxon>Cionidae</taxon>
        <taxon>Ciona</taxon>
    </lineage>
</organism>
<dbReference type="RefSeq" id="XP_002125867.1">
    <property type="nucleotide sequence ID" value="XM_002125831.4"/>
</dbReference>
<evidence type="ECO:0000256" key="7">
    <source>
        <dbReference type="ARBA" id="ARBA00022927"/>
    </source>
</evidence>
<evidence type="ECO:0000256" key="3">
    <source>
        <dbReference type="ARBA" id="ARBA00011023"/>
    </source>
</evidence>
<reference evidence="15" key="2">
    <citation type="submission" date="2025-08" db="UniProtKB">
        <authorList>
            <consortium name="Ensembl"/>
        </authorList>
    </citation>
    <scope>IDENTIFICATION</scope>
</reference>
<evidence type="ECO:0000256" key="2">
    <source>
        <dbReference type="ARBA" id="ARBA00004395"/>
    </source>
</evidence>
<dbReference type="GO" id="GO:0006891">
    <property type="term" value="P:intra-Golgi vesicle-mediated transport"/>
    <property type="evidence" value="ECO:0000318"/>
    <property type="project" value="GO_Central"/>
</dbReference>
<keyword evidence="8 11" id="KW-0333">Golgi apparatus</keyword>
<reference evidence="16" key="1">
    <citation type="journal article" date="2002" name="Science">
        <title>The draft genome of Ciona intestinalis: insights into chordate and vertebrate origins.</title>
        <authorList>
            <person name="Dehal P."/>
            <person name="Satou Y."/>
            <person name="Campbell R.K."/>
            <person name="Chapman J."/>
            <person name="Degnan B."/>
            <person name="De Tomaso A."/>
            <person name="Davidson B."/>
            <person name="Di Gregorio A."/>
            <person name="Gelpke M."/>
            <person name="Goodstein D.M."/>
            <person name="Harafuji N."/>
            <person name="Hastings K.E."/>
            <person name="Ho I."/>
            <person name="Hotta K."/>
            <person name="Huang W."/>
            <person name="Kawashima T."/>
            <person name="Lemaire P."/>
            <person name="Martinez D."/>
            <person name="Meinertzhagen I.A."/>
            <person name="Necula S."/>
            <person name="Nonaka M."/>
            <person name="Putnam N."/>
            <person name="Rash S."/>
            <person name="Saiga H."/>
            <person name="Satake M."/>
            <person name="Terry A."/>
            <person name="Yamada L."/>
            <person name="Wang H.G."/>
            <person name="Awazu S."/>
            <person name="Azumi K."/>
            <person name="Boore J."/>
            <person name="Branno M."/>
            <person name="Chin-Bow S."/>
            <person name="DeSantis R."/>
            <person name="Doyle S."/>
            <person name="Francino P."/>
            <person name="Keys D.N."/>
            <person name="Haga S."/>
            <person name="Hayashi H."/>
            <person name="Hino K."/>
            <person name="Imai K.S."/>
            <person name="Inaba K."/>
            <person name="Kano S."/>
            <person name="Kobayashi K."/>
            <person name="Kobayashi M."/>
            <person name="Lee B.I."/>
            <person name="Makabe K.W."/>
            <person name="Manohar C."/>
            <person name="Matassi G."/>
            <person name="Medina M."/>
            <person name="Mochizuki Y."/>
            <person name="Mount S."/>
            <person name="Morishita T."/>
            <person name="Miura S."/>
            <person name="Nakayama A."/>
            <person name="Nishizaka S."/>
            <person name="Nomoto H."/>
            <person name="Ohta F."/>
            <person name="Oishi K."/>
            <person name="Rigoutsos I."/>
            <person name="Sano M."/>
            <person name="Sasaki A."/>
            <person name="Sasakura Y."/>
            <person name="Shoguchi E."/>
            <person name="Shin-i T."/>
            <person name="Spagnuolo A."/>
            <person name="Stainier D."/>
            <person name="Suzuki M.M."/>
            <person name="Tassy O."/>
            <person name="Takatori N."/>
            <person name="Tokuoka M."/>
            <person name="Yagi K."/>
            <person name="Yoshizaki F."/>
            <person name="Wada S."/>
            <person name="Zhang C."/>
            <person name="Hyatt P.D."/>
            <person name="Larimer F."/>
            <person name="Detter C."/>
            <person name="Doggett N."/>
            <person name="Glavina T."/>
            <person name="Hawkins T."/>
            <person name="Richardson P."/>
            <person name="Lucas S."/>
            <person name="Kohara Y."/>
            <person name="Levine M."/>
            <person name="Satoh N."/>
            <person name="Rokhsar D.S."/>
        </authorList>
    </citation>
    <scope>NUCLEOTIDE SEQUENCE [LARGE SCALE GENOMIC DNA]</scope>
</reference>
<comment type="similarity">
    <text evidence="3 11">Belongs to the COG6 family.</text>
</comment>
<dbReference type="GO" id="GO:0017119">
    <property type="term" value="C:Golgi transport complex"/>
    <property type="evidence" value="ECO:0000318"/>
    <property type="project" value="GO_Central"/>
</dbReference>
<evidence type="ECO:0000313" key="16">
    <source>
        <dbReference type="Proteomes" id="UP000008144"/>
    </source>
</evidence>
<evidence type="ECO:0000256" key="8">
    <source>
        <dbReference type="ARBA" id="ARBA00023034"/>
    </source>
</evidence>
<proteinExistence type="inferred from homology"/>
<name>F6SQE9_CIOIN</name>
<evidence type="ECO:0000256" key="4">
    <source>
        <dbReference type="ARBA" id="ARBA00011166"/>
    </source>
</evidence>
<feature type="domain" description="Conserved oligomeric complex COG6 N-terminal" evidence="13">
    <location>
        <begin position="49"/>
        <end position="159"/>
    </location>
</feature>
<evidence type="ECO:0000256" key="5">
    <source>
        <dbReference type="ARBA" id="ARBA00020973"/>
    </source>
</evidence>
<evidence type="ECO:0000259" key="13">
    <source>
        <dbReference type="Pfam" id="PF06419"/>
    </source>
</evidence>
<dbReference type="GeneID" id="100183827"/>
<dbReference type="GO" id="GO:0015031">
    <property type="term" value="P:protein transport"/>
    <property type="evidence" value="ECO:0007669"/>
    <property type="project" value="UniProtKB-KW"/>
</dbReference>
<dbReference type="STRING" id="7719.ENSCINP00000006510"/>
<sequence>MDENETSTVVLPSSGSMQSNNPLSRKLKKILNTRLENDKELLDALRSVSTFFTENNIRTRRNLRGEIERRSLLINQQFADSFSLLVKDLECIHEDVQAMSLCCKDMTDRLAATKEQTQELITQTSELKTEGKKLDLQAKIADAFLDRFQLKPEEVKIFRGSRDGNLHPGFFKVLEKVQRIHSDVKVLLRTNQQKAGLEIMEQMALQQESAYERLYRWSQSQCRSMTSDSLDINPLQQQALKALQNRPVLFSYTLDEYSNARRGSVVHGFIDALTRGKHGPPSPIGDAPRTHGGPRPIELHAHDPMRYVGDMLAWLHQASASEKECLTQLLAECEKPTAEASCKTLANLLNGVCRPLKVRVEQVLVSEPGTLLLYKLTNLLKFYHDTIRDIVLGEDNSFPLLETLTDMHVLCRKLFFNSLQYLSSKLLDKVELPPNDLSSPRTLAETLNLLRDIFDSHDASILPAKERHTDLVEVMSHLLDPLLQMCAMSASQLQPADMAAYIINCLHAIKSLLSLYEFADQRIEMLSAQIEAHLDTLVNEQAASILTRGGLANVYKLILNQENKGQLLQVPGLDRQALMNAFQTFDSIAFAPDDLILRQVTLLSSATLKEVATARANDLVVSAYASVHEAFIDAKNGYNPSTFSTKTPDQIRLLLC</sequence>
<keyword evidence="7 11" id="KW-0653">Protein transport</keyword>
<dbReference type="InterPro" id="IPR010490">
    <property type="entry name" value="COG6"/>
</dbReference>
<evidence type="ECO:0000256" key="11">
    <source>
        <dbReference type="RuleBase" id="RU365075"/>
    </source>
</evidence>
<dbReference type="PANTHER" id="PTHR21506">
    <property type="entry name" value="COMPONENT OF OLIGOMERIC GOLGI COMPLEX 6"/>
    <property type="match status" value="1"/>
</dbReference>
<keyword evidence="9 11" id="KW-0472">Membrane</keyword>
<dbReference type="InterPro" id="IPR048368">
    <property type="entry name" value="COG6_N"/>
</dbReference>
<comment type="subunit">
    <text evidence="4">Component of the conserved oligomeric Golgi complex which is composed of eight different subunits and is required for normal Golgi morphology and localization.</text>
</comment>
<dbReference type="InterPro" id="IPR048369">
    <property type="entry name" value="COG6_C"/>
</dbReference>
<dbReference type="AlphaFoldDB" id="F6SQE9"/>
<dbReference type="OrthoDB" id="272987at2759"/>
<dbReference type="PANTHER" id="PTHR21506:SF0">
    <property type="entry name" value="CONSERVED OLIGOMERIC GOLGI COMPLEX SUBUNIT 6"/>
    <property type="match status" value="1"/>
</dbReference>
<dbReference type="GeneTree" id="ENSGT00390000013518"/>
<feature type="domain" description="Conserved Oligomeric Golgi complex subunit 6 C-terminal" evidence="14">
    <location>
        <begin position="193"/>
        <end position="655"/>
    </location>
</feature>
<dbReference type="Proteomes" id="UP000008144">
    <property type="component" value="Unassembled WGS sequence"/>
</dbReference>
<reference evidence="15" key="3">
    <citation type="submission" date="2025-09" db="UniProtKB">
        <authorList>
            <consortium name="Ensembl"/>
        </authorList>
    </citation>
    <scope>IDENTIFICATION</scope>
</reference>
<dbReference type="SMART" id="SM01087">
    <property type="entry name" value="COG6"/>
    <property type="match status" value="1"/>
</dbReference>
<evidence type="ECO:0000256" key="6">
    <source>
        <dbReference type="ARBA" id="ARBA00022448"/>
    </source>
</evidence>
<comment type="subcellular location">
    <subcellularLocation>
        <location evidence="2 11">Golgi apparatus membrane</location>
        <topology evidence="2 11">Peripheral membrane protein</topology>
    </subcellularLocation>
</comment>
<protein>
    <recommendedName>
        <fullName evidence="5 11">Conserved oligomeric Golgi complex subunit 6</fullName>
        <shortName evidence="11">COG complex subunit 6</shortName>
    </recommendedName>
    <alternativeName>
        <fullName evidence="10 11">Component of oligomeric Golgi complex 6</fullName>
    </alternativeName>
</protein>
<evidence type="ECO:0000256" key="9">
    <source>
        <dbReference type="ARBA" id="ARBA00023136"/>
    </source>
</evidence>
<keyword evidence="16" id="KW-1185">Reference proteome</keyword>
<accession>A0A1W2W6V3</accession>
<dbReference type="OMA" id="HSCLDFF"/>
<accession>F6SQE9</accession>
<dbReference type="GO" id="GO:0000139">
    <property type="term" value="C:Golgi membrane"/>
    <property type="evidence" value="ECO:0007669"/>
    <property type="project" value="UniProtKB-SubCell"/>
</dbReference>
<dbReference type="Pfam" id="PF06419">
    <property type="entry name" value="COG6_N"/>
    <property type="match status" value="1"/>
</dbReference>
<evidence type="ECO:0000313" key="15">
    <source>
        <dbReference type="Ensembl" id="ENSCINP00000006510.3"/>
    </source>
</evidence>
<gene>
    <name evidence="15" type="primary">LOC100183827</name>
</gene>
<evidence type="ECO:0000256" key="12">
    <source>
        <dbReference type="SAM" id="MobiDB-lite"/>
    </source>
</evidence>
<dbReference type="FunCoup" id="F6SQE9">
    <property type="interactions" value="209"/>
</dbReference>
<keyword evidence="6 11" id="KW-0813">Transport</keyword>
<evidence type="ECO:0000256" key="1">
    <source>
        <dbReference type="ARBA" id="ARBA00003627"/>
    </source>
</evidence>
<dbReference type="KEGG" id="cin:100183827"/>
<evidence type="ECO:0000256" key="10">
    <source>
        <dbReference type="ARBA" id="ARBA00031348"/>
    </source>
</evidence>
<feature type="region of interest" description="Disordered" evidence="12">
    <location>
        <begin position="1"/>
        <end position="22"/>
    </location>
</feature>
<dbReference type="Ensembl" id="ENSCINT00000006510.3">
    <property type="protein sequence ID" value="ENSCINP00000006510.3"/>
    <property type="gene ID" value="ENSCING00000003187.3"/>
</dbReference>
<dbReference type="InParanoid" id="F6SQE9"/>